<dbReference type="PATRIC" id="fig|52.7.peg.1871"/>
<evidence type="ECO:0000313" key="9">
    <source>
        <dbReference type="EMBL" id="AKT37601.1"/>
    </source>
</evidence>
<dbReference type="Gene3D" id="3.40.190.10">
    <property type="entry name" value="Periplasmic binding protein-like II"/>
    <property type="match status" value="2"/>
</dbReference>
<dbReference type="Pfam" id="PF03180">
    <property type="entry name" value="Lipoprotein_9"/>
    <property type="match status" value="1"/>
</dbReference>
<feature type="chain" id="PRO_5005459093" description="Lipoprotein" evidence="8">
    <location>
        <begin position="27"/>
        <end position="273"/>
    </location>
</feature>
<organism evidence="9 10">
    <name type="scientific">Chondromyces crocatus</name>
    <dbReference type="NCBI Taxonomy" id="52"/>
    <lineage>
        <taxon>Bacteria</taxon>
        <taxon>Pseudomonadati</taxon>
        <taxon>Myxococcota</taxon>
        <taxon>Polyangia</taxon>
        <taxon>Polyangiales</taxon>
        <taxon>Polyangiaceae</taxon>
        <taxon>Chondromyces</taxon>
    </lineage>
</organism>
<gene>
    <name evidence="9" type="primary">metQ</name>
    <name evidence="9" type="ORF">CMC5_017420</name>
</gene>
<dbReference type="GO" id="GO:0016020">
    <property type="term" value="C:membrane"/>
    <property type="evidence" value="ECO:0007669"/>
    <property type="project" value="UniProtKB-SubCell"/>
</dbReference>
<dbReference type="EMBL" id="CP012159">
    <property type="protein sequence ID" value="AKT37601.1"/>
    <property type="molecule type" value="Genomic_DNA"/>
</dbReference>
<name>A0A0K1E9Q2_CHOCO</name>
<dbReference type="PANTHER" id="PTHR30429">
    <property type="entry name" value="D-METHIONINE-BINDING LIPOPROTEIN METQ"/>
    <property type="match status" value="1"/>
</dbReference>
<feature type="signal peptide" evidence="8">
    <location>
        <begin position="1"/>
        <end position="26"/>
    </location>
</feature>
<proteinExistence type="inferred from homology"/>
<evidence type="ECO:0000256" key="7">
    <source>
        <dbReference type="PIRSR" id="PIRSR002854-1"/>
    </source>
</evidence>
<keyword evidence="3" id="KW-0472">Membrane</keyword>
<evidence type="ECO:0000256" key="6">
    <source>
        <dbReference type="PIRNR" id="PIRNR002854"/>
    </source>
</evidence>
<dbReference type="RefSeq" id="WP_050429948.1">
    <property type="nucleotide sequence ID" value="NZ_CP012159.1"/>
</dbReference>
<feature type="lipid moiety-binding region" description="S-diacylglycerol cysteine" evidence="7">
    <location>
        <position position="27"/>
    </location>
</feature>
<evidence type="ECO:0000256" key="1">
    <source>
        <dbReference type="ARBA" id="ARBA00004635"/>
    </source>
</evidence>
<evidence type="ECO:0000256" key="2">
    <source>
        <dbReference type="ARBA" id="ARBA00022729"/>
    </source>
</evidence>
<dbReference type="SUPFAM" id="SSF53850">
    <property type="entry name" value="Periplasmic binding protein-like II"/>
    <property type="match status" value="1"/>
</dbReference>
<dbReference type="Proteomes" id="UP000067626">
    <property type="component" value="Chromosome"/>
</dbReference>
<comment type="similarity">
    <text evidence="6">Belongs to the nlpA lipoprotein family.</text>
</comment>
<keyword evidence="2 8" id="KW-0732">Signal</keyword>
<reference evidence="9 10" key="1">
    <citation type="submission" date="2015-07" db="EMBL/GenBank/DDBJ databases">
        <title>Genome analysis of myxobacterium Chondromyces crocatus Cm c5 reveals a high potential for natural compound synthesis and the genetic basis for the loss of fruiting body formation.</title>
        <authorList>
            <person name="Zaburannyi N."/>
            <person name="Bunk B."/>
            <person name="Maier J."/>
            <person name="Overmann J."/>
            <person name="Mueller R."/>
        </authorList>
    </citation>
    <scope>NUCLEOTIDE SEQUENCE [LARGE SCALE GENOMIC DNA]</scope>
    <source>
        <strain evidence="9 10">Cm c5</strain>
    </source>
</reference>
<dbReference type="PANTHER" id="PTHR30429:SF0">
    <property type="entry name" value="METHIONINE-BINDING LIPOPROTEIN METQ"/>
    <property type="match status" value="1"/>
</dbReference>
<dbReference type="KEGG" id="ccro:CMC5_017420"/>
<accession>A0A0K1E9Q2</accession>
<evidence type="ECO:0000256" key="4">
    <source>
        <dbReference type="ARBA" id="ARBA00023139"/>
    </source>
</evidence>
<evidence type="ECO:0000256" key="8">
    <source>
        <dbReference type="SAM" id="SignalP"/>
    </source>
</evidence>
<sequence>MNRRSLSVVPAFVSLALFAVLLTASACNSRRTSSDPGVLRVGASPVPHAAILEHVKPILARQGITLQLVEMTDYVRPNLALVEGELDANFFQHEPYLAQFNADRGQKLVAVARVHVEPLGIYSRKVRALADLRPRAVVALPNDPTNTARALTLLQTAGLLRLKTTATHATVLDIADNPRQLDLRELEGAQLPRALSDVDAAVINTNYALEAGLQPDSDALVREGSESPYANILVVQPEKADDPRVQALVKALQSPETRRFIEERFKGAILPVF</sequence>
<dbReference type="InterPro" id="IPR004872">
    <property type="entry name" value="Lipoprotein_NlpA"/>
</dbReference>
<dbReference type="AlphaFoldDB" id="A0A0K1E9Q2"/>
<evidence type="ECO:0000313" key="10">
    <source>
        <dbReference type="Proteomes" id="UP000067626"/>
    </source>
</evidence>
<dbReference type="STRING" id="52.CMC5_017420"/>
<keyword evidence="4" id="KW-0564">Palmitate</keyword>
<evidence type="ECO:0000256" key="5">
    <source>
        <dbReference type="ARBA" id="ARBA00023288"/>
    </source>
</evidence>
<keyword evidence="5 6" id="KW-0449">Lipoprotein</keyword>
<dbReference type="PIRSF" id="PIRSF002854">
    <property type="entry name" value="MetQ"/>
    <property type="match status" value="1"/>
</dbReference>
<evidence type="ECO:0000256" key="3">
    <source>
        <dbReference type="ARBA" id="ARBA00023136"/>
    </source>
</evidence>
<keyword evidence="10" id="KW-1185">Reference proteome</keyword>
<dbReference type="OrthoDB" id="9812878at2"/>
<dbReference type="CDD" id="cd13597">
    <property type="entry name" value="PBP2_lipoprotein_Tp32"/>
    <property type="match status" value="1"/>
</dbReference>
<dbReference type="PROSITE" id="PS51257">
    <property type="entry name" value="PROKAR_LIPOPROTEIN"/>
    <property type="match status" value="1"/>
</dbReference>
<protein>
    <recommendedName>
        <fullName evidence="6">Lipoprotein</fullName>
    </recommendedName>
</protein>
<comment type="subcellular location">
    <subcellularLocation>
        <location evidence="1">Membrane</location>
        <topology evidence="1">Lipid-anchor</topology>
    </subcellularLocation>
</comment>